<comment type="caution">
    <text evidence="10">The sequence shown here is derived from an EMBL/GenBank/DDBJ whole genome shotgun (WGS) entry which is preliminary data.</text>
</comment>
<keyword evidence="4 7" id="KW-0133">Cell shape</keyword>
<protein>
    <recommendedName>
        <fullName evidence="9">L,D-TPase catalytic domain-containing protein</fullName>
    </recommendedName>
</protein>
<feature type="compositionally biased region" description="Polar residues" evidence="8">
    <location>
        <begin position="129"/>
        <end position="141"/>
    </location>
</feature>
<dbReference type="InterPro" id="IPR038063">
    <property type="entry name" value="Transpep_catalytic_dom"/>
</dbReference>
<sequence>MSRLSFDGSTHTLSLLSDDGSVINTWTAYNNVDSHASLRHVNNGTYQIQDRNAPHPHTANPNGPYGSFGIIRFSVPGHSGVGVHSGRANARHLPGPAHPTMGCIRTSDEAMKALKEHMTGHSLSTIEIRNNSGPSAVGSTQRNEKREYQGMRMDFI</sequence>
<evidence type="ECO:0000256" key="3">
    <source>
        <dbReference type="ARBA" id="ARBA00022679"/>
    </source>
</evidence>
<evidence type="ECO:0000256" key="5">
    <source>
        <dbReference type="ARBA" id="ARBA00022984"/>
    </source>
</evidence>
<feature type="compositionally biased region" description="Basic and acidic residues" evidence="8">
    <location>
        <begin position="142"/>
        <end position="156"/>
    </location>
</feature>
<proteinExistence type="inferred from homology"/>
<feature type="region of interest" description="Disordered" evidence="8">
    <location>
        <begin position="129"/>
        <end position="156"/>
    </location>
</feature>
<dbReference type="Gene3D" id="2.40.440.10">
    <property type="entry name" value="L,D-transpeptidase catalytic domain-like"/>
    <property type="match status" value="1"/>
</dbReference>
<comment type="pathway">
    <text evidence="1 7">Cell wall biogenesis; peptidoglycan biosynthesis.</text>
</comment>
<dbReference type="EMBL" id="RAHG01000009">
    <property type="protein sequence ID" value="RJT11178.1"/>
    <property type="molecule type" value="Genomic_DNA"/>
</dbReference>
<dbReference type="Pfam" id="PF03734">
    <property type="entry name" value="YkuD"/>
    <property type="match status" value="1"/>
</dbReference>
<evidence type="ECO:0000313" key="10">
    <source>
        <dbReference type="EMBL" id="RJT11178.1"/>
    </source>
</evidence>
<accession>A0ABX9NXR7</accession>
<keyword evidence="11" id="KW-1185">Reference proteome</keyword>
<dbReference type="RefSeq" id="WP_112164764.1">
    <property type="nucleotide sequence ID" value="NZ_CP065024.1"/>
</dbReference>
<dbReference type="SUPFAM" id="SSF141523">
    <property type="entry name" value="L,D-transpeptidase catalytic domain-like"/>
    <property type="match status" value="1"/>
</dbReference>
<feature type="active site" description="Proton donor/acceptor" evidence="7">
    <location>
        <position position="84"/>
    </location>
</feature>
<feature type="active site" description="Nucleophile" evidence="7">
    <location>
        <position position="103"/>
    </location>
</feature>
<keyword evidence="3" id="KW-0808">Transferase</keyword>
<dbReference type="PROSITE" id="PS52029">
    <property type="entry name" value="LD_TPASE"/>
    <property type="match status" value="1"/>
</dbReference>
<evidence type="ECO:0000256" key="4">
    <source>
        <dbReference type="ARBA" id="ARBA00022960"/>
    </source>
</evidence>
<organism evidence="10 11">
    <name type="scientific">Rahnella inusitata</name>
    <dbReference type="NCBI Taxonomy" id="58169"/>
    <lineage>
        <taxon>Bacteria</taxon>
        <taxon>Pseudomonadati</taxon>
        <taxon>Pseudomonadota</taxon>
        <taxon>Gammaproteobacteria</taxon>
        <taxon>Enterobacterales</taxon>
        <taxon>Yersiniaceae</taxon>
        <taxon>Rahnella</taxon>
    </lineage>
</organism>
<evidence type="ECO:0000256" key="2">
    <source>
        <dbReference type="ARBA" id="ARBA00005992"/>
    </source>
</evidence>
<evidence type="ECO:0000256" key="1">
    <source>
        <dbReference type="ARBA" id="ARBA00004752"/>
    </source>
</evidence>
<comment type="similarity">
    <text evidence="2">Belongs to the YkuD family.</text>
</comment>
<dbReference type="Proteomes" id="UP000284119">
    <property type="component" value="Unassembled WGS sequence"/>
</dbReference>
<feature type="domain" description="L,D-TPase catalytic" evidence="9">
    <location>
        <begin position="2"/>
        <end position="129"/>
    </location>
</feature>
<dbReference type="InterPro" id="IPR005490">
    <property type="entry name" value="LD_TPept_cat_dom"/>
</dbReference>
<reference evidence="10 11" key="1">
    <citation type="submission" date="2018-09" db="EMBL/GenBank/DDBJ databases">
        <authorList>
            <person name="Le Fleche-Mateos A."/>
        </authorList>
    </citation>
    <scope>NUCLEOTIDE SEQUENCE [LARGE SCALE GENOMIC DNA]</scope>
    <source>
        <strain evidence="10 11">DSM 30078</strain>
    </source>
</reference>
<evidence type="ECO:0000313" key="11">
    <source>
        <dbReference type="Proteomes" id="UP000284119"/>
    </source>
</evidence>
<gene>
    <name evidence="10" type="ORF">D5396_17450</name>
</gene>
<keyword evidence="5 7" id="KW-0573">Peptidoglycan synthesis</keyword>
<evidence type="ECO:0000256" key="7">
    <source>
        <dbReference type="PROSITE-ProRule" id="PRU01373"/>
    </source>
</evidence>
<dbReference type="GeneID" id="99616033"/>
<name>A0ABX9NXR7_9GAMM</name>
<keyword evidence="6 7" id="KW-0961">Cell wall biogenesis/degradation</keyword>
<evidence type="ECO:0000256" key="8">
    <source>
        <dbReference type="SAM" id="MobiDB-lite"/>
    </source>
</evidence>
<evidence type="ECO:0000256" key="6">
    <source>
        <dbReference type="ARBA" id="ARBA00023316"/>
    </source>
</evidence>
<evidence type="ECO:0000259" key="9">
    <source>
        <dbReference type="PROSITE" id="PS52029"/>
    </source>
</evidence>